<gene>
    <name evidence="2" type="ORF">A2841_02425</name>
</gene>
<proteinExistence type="predicted"/>
<reference evidence="2 3" key="1">
    <citation type="journal article" date="2016" name="Nat. Commun.">
        <title>Thousands of microbial genomes shed light on interconnected biogeochemical processes in an aquifer system.</title>
        <authorList>
            <person name="Anantharaman K."/>
            <person name="Brown C.T."/>
            <person name="Hug L.A."/>
            <person name="Sharon I."/>
            <person name="Castelle C.J."/>
            <person name="Probst A.J."/>
            <person name="Thomas B.C."/>
            <person name="Singh A."/>
            <person name="Wilkins M.J."/>
            <person name="Karaoz U."/>
            <person name="Brodie E.L."/>
            <person name="Williams K.H."/>
            <person name="Hubbard S.S."/>
            <person name="Banfield J.F."/>
        </authorList>
    </citation>
    <scope>NUCLEOTIDE SEQUENCE [LARGE SCALE GENOMIC DNA]</scope>
</reference>
<evidence type="ECO:0000256" key="1">
    <source>
        <dbReference type="SAM" id="MobiDB-lite"/>
    </source>
</evidence>
<comment type="caution">
    <text evidence="2">The sequence shown here is derived from an EMBL/GenBank/DDBJ whole genome shotgun (WGS) entry which is preliminary data.</text>
</comment>
<feature type="region of interest" description="Disordered" evidence="1">
    <location>
        <begin position="1"/>
        <end position="37"/>
    </location>
</feature>
<dbReference type="EMBL" id="MFKP01000039">
    <property type="protein sequence ID" value="OGG43459.1"/>
    <property type="molecule type" value="Genomic_DNA"/>
</dbReference>
<evidence type="ECO:0000313" key="3">
    <source>
        <dbReference type="Proteomes" id="UP000178249"/>
    </source>
</evidence>
<organism evidence="2 3">
    <name type="scientific">Candidatus Kaiserbacteria bacterium RIFCSPHIGHO2_01_FULL_48_10</name>
    <dbReference type="NCBI Taxonomy" id="1798476"/>
    <lineage>
        <taxon>Bacteria</taxon>
        <taxon>Candidatus Kaiseribacteriota</taxon>
    </lineage>
</organism>
<dbReference type="Proteomes" id="UP000178249">
    <property type="component" value="Unassembled WGS sequence"/>
</dbReference>
<evidence type="ECO:0000313" key="2">
    <source>
        <dbReference type="EMBL" id="OGG43459.1"/>
    </source>
</evidence>
<sequence length="64" mass="6872">MADFGIGIEKGSSDPKRQRRSGIIAQNAEGGRSHRKGKFDELIARGKAARAADAARALANEQTY</sequence>
<dbReference type="AlphaFoldDB" id="A0A1F6C2P7"/>
<accession>A0A1F6C2P7</accession>
<protein>
    <submittedName>
        <fullName evidence="2">Uncharacterized protein</fullName>
    </submittedName>
</protein>
<name>A0A1F6C2P7_9BACT</name>